<dbReference type="AlphaFoldDB" id="B3PSN7"/>
<organism evidence="1 2">
    <name type="scientific">Rhizobium etli (strain CIAT 652)</name>
    <dbReference type="NCBI Taxonomy" id="491916"/>
    <lineage>
        <taxon>Bacteria</taxon>
        <taxon>Pseudomonadati</taxon>
        <taxon>Pseudomonadota</taxon>
        <taxon>Alphaproteobacteria</taxon>
        <taxon>Hyphomicrobiales</taxon>
        <taxon>Rhizobiaceae</taxon>
        <taxon>Rhizobium/Agrobacterium group</taxon>
        <taxon>Rhizobium</taxon>
    </lineage>
</organism>
<dbReference type="KEGG" id="rec:RHECIAT_CH0002784"/>
<dbReference type="EMBL" id="CP001074">
    <property type="protein sequence ID" value="ACE91735.1"/>
    <property type="molecule type" value="Genomic_DNA"/>
</dbReference>
<evidence type="ECO:0000313" key="1">
    <source>
        <dbReference type="EMBL" id="ACE91735.1"/>
    </source>
</evidence>
<evidence type="ECO:0000313" key="2">
    <source>
        <dbReference type="Proteomes" id="UP000008817"/>
    </source>
</evidence>
<sequence>MFRDRQSCGSTQVRRLAGTSSPDLIERIEITRAIHRLNARFYERDIPGYDPESQMRRFQHIRSVYGAWAEPMSGLPPHLQYKIYIHPNCDEALIQTAGGDCIAIFLGRRYVPAALIGLQCEFIKTRFTSPDSEQSSSYSVERGGKKISGSLQRHARDTFDDYRFEARVGDNIFLPSAFDSMREQFFDVFAEMHALMRSV</sequence>
<name>B3PSN7_RHIE6</name>
<protein>
    <submittedName>
        <fullName evidence="1">Uncharacterized protein</fullName>
    </submittedName>
</protein>
<dbReference type="HOGENOM" id="CLU_1371241_0_0_5"/>
<accession>B3PSN7</accession>
<dbReference type="Proteomes" id="UP000008817">
    <property type="component" value="Chromosome"/>
</dbReference>
<reference evidence="1 2" key="1">
    <citation type="submission" date="2008-04" db="EMBL/GenBank/DDBJ databases">
        <title>Genome diversity and DNA divergence of Rhizobium etli.</title>
        <authorList>
            <person name="Gonzalez V."/>
            <person name="Acosta J.L."/>
            <person name="Santamaria R.I."/>
            <person name="Bustos P."/>
            <person name="Hernandez-Gonzalez I.L."/>
            <person name="Fernandez J.L."/>
            <person name="Diaz R."/>
            <person name="Flores M."/>
            <person name="Mora J."/>
            <person name="Palacios R."/>
            <person name="Davila G."/>
        </authorList>
    </citation>
    <scope>NUCLEOTIDE SEQUENCE [LARGE SCALE GENOMIC DNA]</scope>
    <source>
        <strain evidence="1 2">CIAT 652</strain>
    </source>
</reference>
<proteinExistence type="predicted"/>
<gene>
    <name evidence="1" type="ordered locus">RHECIAT_CH0002784</name>
</gene>
<dbReference type="eggNOG" id="ENOG5031C4X">
    <property type="taxonomic scope" value="Bacteria"/>
</dbReference>